<evidence type="ECO:0000313" key="3">
    <source>
        <dbReference type="Proteomes" id="UP000037460"/>
    </source>
</evidence>
<feature type="region of interest" description="Disordered" evidence="1">
    <location>
        <begin position="1204"/>
        <end position="1223"/>
    </location>
</feature>
<feature type="compositionally biased region" description="Polar residues" evidence="1">
    <location>
        <begin position="1"/>
        <end position="10"/>
    </location>
</feature>
<feature type="compositionally biased region" description="Gly residues" evidence="1">
    <location>
        <begin position="877"/>
        <end position="893"/>
    </location>
</feature>
<dbReference type="Proteomes" id="UP000037460">
    <property type="component" value="Unassembled WGS sequence"/>
</dbReference>
<reference evidence="3" key="1">
    <citation type="journal article" date="2015" name="PLoS Genet.">
        <title>Genome Sequence and Transcriptome Analyses of Chrysochromulina tobin: Metabolic Tools for Enhanced Algal Fitness in the Prominent Order Prymnesiales (Haptophyceae).</title>
        <authorList>
            <person name="Hovde B.T."/>
            <person name="Deodato C.R."/>
            <person name="Hunsperger H.M."/>
            <person name="Ryken S.A."/>
            <person name="Yost W."/>
            <person name="Jha R.K."/>
            <person name="Patterson J."/>
            <person name="Monnat R.J. Jr."/>
            <person name="Barlow S.B."/>
            <person name="Starkenburg S.R."/>
            <person name="Cattolico R.A."/>
        </authorList>
    </citation>
    <scope>NUCLEOTIDE SEQUENCE</scope>
    <source>
        <strain evidence="3">CCMP291</strain>
    </source>
</reference>
<feature type="region of interest" description="Disordered" evidence="1">
    <location>
        <begin position="1264"/>
        <end position="1284"/>
    </location>
</feature>
<feature type="compositionally biased region" description="Basic and acidic residues" evidence="1">
    <location>
        <begin position="1302"/>
        <end position="1314"/>
    </location>
</feature>
<feature type="compositionally biased region" description="Basic and acidic residues" evidence="1">
    <location>
        <begin position="863"/>
        <end position="872"/>
    </location>
</feature>
<feature type="region of interest" description="Disordered" evidence="1">
    <location>
        <begin position="1"/>
        <end position="58"/>
    </location>
</feature>
<gene>
    <name evidence="2" type="ORF">Ctob_007208</name>
</gene>
<feature type="region of interest" description="Disordered" evidence="1">
    <location>
        <begin position="520"/>
        <end position="553"/>
    </location>
</feature>
<feature type="compositionally biased region" description="Polar residues" evidence="1">
    <location>
        <begin position="386"/>
        <end position="402"/>
    </location>
</feature>
<feature type="region of interest" description="Disordered" evidence="1">
    <location>
        <begin position="380"/>
        <end position="449"/>
    </location>
</feature>
<feature type="region of interest" description="Disordered" evidence="1">
    <location>
        <begin position="1302"/>
        <end position="1325"/>
    </location>
</feature>
<evidence type="ECO:0000313" key="2">
    <source>
        <dbReference type="EMBL" id="KOO33134.1"/>
    </source>
</evidence>
<protein>
    <submittedName>
        <fullName evidence="2">Uncharacterized protein</fullName>
    </submittedName>
</protein>
<sequence>MLTTALQFTSAAAPDDEGAEGERSFRRGDGTAEDEGESEAVAGRAGGSDGASAHNSTAGAPAAAASSAAAQALGRLWQLRLLEMRALRMRILHHLNFGEACVRHAAIDEAILQAAAAQASPLALRGAPIGVGVRFEGFEGDGPSADALAASVEWDDLEFETNNDLPSPNLTARSLHQRGALEHCTRRLRETPELSRGLSYTALRLATVRQAERNLKQLNDAVEATRFGGESVTEYADTGLLGDADALALAISEIARGAAAPPSAVGGAAAEAPPDLGGAGATLKPQGHQARLKTLARAHVLSEALAALHTDLMETRRLSMIHFIQKADATPTVVYGLGRMGGAVTGAMRISGRRIAGQSCFQQPQSGGAGRGSYTASLAGSRGALKSNSGSKSDSKYGSTSPSRREPTSAGKKKTSFSDVAPPPASVSSPGSSPSSKHTESVASAERNEARKAAVEAALEARSSLLSADATLESLWSLPDPQYALRLLQRLALGAALWEIEEVTAPMLPCKCPLRKLPDPTAKQVAADRPTSASGGRGKRDKQELLEGGAAPKGADEDAVLPVRWLRLRSHALLLQLQLSLYRTHALLNTAEGVADAAVLLRALWRLHAITRDCAAPPHTPPAALGPRGIDPSASPSGDVLEVTWRPLELRAPERLPQWLHAADPALAAGTGGADPAAWDSSGADGARGFLCDSFDPSSIIPVEGARTAALRIHNAVSIVAKELLRLSTAGWAALAKQHELIEKQRCPVYSEAEAVALYDQRVLAQSHPPYVPSALPPLAVRAHRLALSDAWCEREELLRRLSSQRLFLERAAAGAMAVADAHFENIHTQVEAALQRLAEEIAELDREKNKLLASGGSTAGEPDPHTAHADFRGQLGSTGAGARDGAGGPQGDEGGDGDLSSQEMEVLNSVLGAYEGRAASQGPEPSQMKSAILKAMLGVERPEEAKRRMQRWANVDALHAFHQGDDLCLSVADKCLPPLPSAHVREHRRLVALAALGLWRAAGVSSTKLPDVDRPTEVALRASALNLSRGFASAEVRLELKEAAEAAVHVERNSAERVRVGKEAELASLVVRRLTLRGLLREQEYRLEMEVRLHRYETKREAMLRMVQSGSLPIELKVSTLGDARAEEELHELRTEAEQIKQLLLRVRMAAAFRQLRRERVQSREERSAGAKAARDAPLLSELAASERRQALLSSKLAETQKAFARHSSEHEALTKKHQQMKRATGTLESFLEEAGEPTRFQDGKLVEVVEGVMERAARRAAAKSRAVASGPSATAAGESSLIDPTLEAAVLKGLRAKESDKLIRQLKQDRQRPLSRRPPPVGP</sequence>
<name>A0A0M0K2U9_9EUKA</name>
<feature type="compositionally biased region" description="Basic and acidic residues" evidence="1">
    <location>
        <begin position="20"/>
        <end position="30"/>
    </location>
</feature>
<comment type="caution">
    <text evidence="2">The sequence shown here is derived from an EMBL/GenBank/DDBJ whole genome shotgun (WGS) entry which is preliminary data.</text>
</comment>
<organism evidence="2 3">
    <name type="scientific">Chrysochromulina tobinii</name>
    <dbReference type="NCBI Taxonomy" id="1460289"/>
    <lineage>
        <taxon>Eukaryota</taxon>
        <taxon>Haptista</taxon>
        <taxon>Haptophyta</taxon>
        <taxon>Prymnesiophyceae</taxon>
        <taxon>Prymnesiales</taxon>
        <taxon>Chrysochromulinaceae</taxon>
        <taxon>Chrysochromulina</taxon>
    </lineage>
</organism>
<feature type="region of interest" description="Disordered" evidence="1">
    <location>
        <begin position="854"/>
        <end position="901"/>
    </location>
</feature>
<evidence type="ECO:0000256" key="1">
    <source>
        <dbReference type="SAM" id="MobiDB-lite"/>
    </source>
</evidence>
<proteinExistence type="predicted"/>
<accession>A0A0M0K2U9</accession>
<feature type="compositionally biased region" description="Low complexity" evidence="1">
    <location>
        <begin position="426"/>
        <end position="436"/>
    </location>
</feature>
<dbReference type="EMBL" id="JWZX01001593">
    <property type="protein sequence ID" value="KOO33134.1"/>
    <property type="molecule type" value="Genomic_DNA"/>
</dbReference>
<keyword evidence="3" id="KW-1185">Reference proteome</keyword>